<dbReference type="Gene3D" id="1.10.1740.10">
    <property type="match status" value="1"/>
</dbReference>
<evidence type="ECO:0000313" key="10">
    <source>
        <dbReference type="Proteomes" id="UP000245468"/>
    </source>
</evidence>
<feature type="domain" description="RNA polymerase sigma-70 region 2" evidence="7">
    <location>
        <begin position="26"/>
        <end position="91"/>
    </location>
</feature>
<name>A0A2S2DY26_9BACT</name>
<dbReference type="SUPFAM" id="SSF88659">
    <property type="entry name" value="Sigma3 and sigma4 domains of RNA polymerase sigma factors"/>
    <property type="match status" value="1"/>
</dbReference>
<dbReference type="CDD" id="cd06171">
    <property type="entry name" value="Sigma70_r4"/>
    <property type="match status" value="1"/>
</dbReference>
<dbReference type="Pfam" id="PF08281">
    <property type="entry name" value="Sigma70_r4_2"/>
    <property type="match status" value="1"/>
</dbReference>
<dbReference type="EMBL" id="CP029346">
    <property type="protein sequence ID" value="AWL10202.1"/>
    <property type="molecule type" value="Genomic_DNA"/>
</dbReference>
<dbReference type="GO" id="GO:0006352">
    <property type="term" value="P:DNA-templated transcription initiation"/>
    <property type="evidence" value="ECO:0007669"/>
    <property type="project" value="InterPro"/>
</dbReference>
<comment type="similarity">
    <text evidence="1 6">Belongs to the sigma-70 factor family. ECF subfamily.</text>
</comment>
<dbReference type="InterPro" id="IPR007627">
    <property type="entry name" value="RNA_pol_sigma70_r2"/>
</dbReference>
<organism evidence="9 10">
    <name type="scientific">Aquirufa nivalisilvae</name>
    <dbReference type="NCBI Taxonomy" id="2516557"/>
    <lineage>
        <taxon>Bacteria</taxon>
        <taxon>Pseudomonadati</taxon>
        <taxon>Bacteroidota</taxon>
        <taxon>Cytophagia</taxon>
        <taxon>Cytophagales</taxon>
        <taxon>Flectobacillaceae</taxon>
        <taxon>Aquirufa</taxon>
    </lineage>
</organism>
<dbReference type="PANTHER" id="PTHR43133:SF59">
    <property type="entry name" value="ECF RNA POLYMERASE SIGMA FACTOR SIGR"/>
    <property type="match status" value="1"/>
</dbReference>
<keyword evidence="4 6" id="KW-0238">DNA-binding</keyword>
<dbReference type="Pfam" id="PF04542">
    <property type="entry name" value="Sigma70_r2"/>
    <property type="match status" value="1"/>
</dbReference>
<dbReference type="PANTHER" id="PTHR43133">
    <property type="entry name" value="RNA POLYMERASE ECF-TYPE SIGMA FACTO"/>
    <property type="match status" value="1"/>
</dbReference>
<dbReference type="KEGG" id="psez:HME7025_02361"/>
<dbReference type="AlphaFoldDB" id="A0A2S2DY26"/>
<proteinExistence type="inferred from homology"/>
<evidence type="ECO:0000256" key="5">
    <source>
        <dbReference type="ARBA" id="ARBA00023163"/>
    </source>
</evidence>
<dbReference type="InterPro" id="IPR013249">
    <property type="entry name" value="RNA_pol_sigma70_r4_t2"/>
</dbReference>
<protein>
    <recommendedName>
        <fullName evidence="6">RNA polymerase sigma factor</fullName>
    </recommendedName>
</protein>
<dbReference type="GO" id="GO:0003677">
    <property type="term" value="F:DNA binding"/>
    <property type="evidence" value="ECO:0007669"/>
    <property type="project" value="UniProtKB-KW"/>
</dbReference>
<dbReference type="InterPro" id="IPR013325">
    <property type="entry name" value="RNA_pol_sigma_r2"/>
</dbReference>
<dbReference type="InterPro" id="IPR013324">
    <property type="entry name" value="RNA_pol_sigma_r3/r4-like"/>
</dbReference>
<dbReference type="NCBIfam" id="TIGR02937">
    <property type="entry name" value="sigma70-ECF"/>
    <property type="match status" value="1"/>
</dbReference>
<gene>
    <name evidence="9" type="ORF">HME7025_02361</name>
</gene>
<accession>A0A2S2DY26</accession>
<dbReference type="Proteomes" id="UP000245468">
    <property type="component" value="Chromosome"/>
</dbReference>
<evidence type="ECO:0000256" key="2">
    <source>
        <dbReference type="ARBA" id="ARBA00023015"/>
    </source>
</evidence>
<evidence type="ECO:0000259" key="8">
    <source>
        <dbReference type="Pfam" id="PF08281"/>
    </source>
</evidence>
<evidence type="ECO:0000256" key="6">
    <source>
        <dbReference type="RuleBase" id="RU000716"/>
    </source>
</evidence>
<evidence type="ECO:0000256" key="3">
    <source>
        <dbReference type="ARBA" id="ARBA00023082"/>
    </source>
</evidence>
<keyword evidence="5 6" id="KW-0804">Transcription</keyword>
<dbReference type="InterPro" id="IPR014284">
    <property type="entry name" value="RNA_pol_sigma-70_dom"/>
</dbReference>
<keyword evidence="3 6" id="KW-0731">Sigma factor</keyword>
<keyword evidence="2 6" id="KW-0805">Transcription regulation</keyword>
<sequence length="204" mass="23457">MTMDVQVENEIDPSPHARQIFEKEFMPHLDAMYNFALRLTNDEDDAQDLVQDTCLKAYRFINSFEPGTYAKAWLFRILKNNFINDYRKKSRGPSKVEFEWVEQSFAGDDDPEPAHQADLHAETVNEMLGDEITKAIQALPVDFRMIIILCDLEEFSYEEMAKILNIPIGTVRSRLHRARALLKDSLATYAKSKGYGADTLSDLD</sequence>
<dbReference type="SUPFAM" id="SSF88946">
    <property type="entry name" value="Sigma2 domain of RNA polymerase sigma factors"/>
    <property type="match status" value="1"/>
</dbReference>
<evidence type="ECO:0000256" key="4">
    <source>
        <dbReference type="ARBA" id="ARBA00023125"/>
    </source>
</evidence>
<evidence type="ECO:0000313" key="9">
    <source>
        <dbReference type="EMBL" id="AWL10202.1"/>
    </source>
</evidence>
<dbReference type="GO" id="GO:0016987">
    <property type="term" value="F:sigma factor activity"/>
    <property type="evidence" value="ECO:0007669"/>
    <property type="project" value="UniProtKB-KW"/>
</dbReference>
<keyword evidence="10" id="KW-1185">Reference proteome</keyword>
<dbReference type="InterPro" id="IPR039425">
    <property type="entry name" value="RNA_pol_sigma-70-like"/>
</dbReference>
<dbReference type="PROSITE" id="PS01063">
    <property type="entry name" value="SIGMA70_ECF"/>
    <property type="match status" value="1"/>
</dbReference>
<dbReference type="InterPro" id="IPR000838">
    <property type="entry name" value="RNA_pol_sigma70_ECF_CS"/>
</dbReference>
<dbReference type="Gene3D" id="1.10.10.10">
    <property type="entry name" value="Winged helix-like DNA-binding domain superfamily/Winged helix DNA-binding domain"/>
    <property type="match status" value="1"/>
</dbReference>
<dbReference type="InterPro" id="IPR036388">
    <property type="entry name" value="WH-like_DNA-bd_sf"/>
</dbReference>
<evidence type="ECO:0000259" key="7">
    <source>
        <dbReference type="Pfam" id="PF04542"/>
    </source>
</evidence>
<feature type="domain" description="RNA polymerase sigma factor 70 region 4 type 2" evidence="8">
    <location>
        <begin position="131"/>
        <end position="182"/>
    </location>
</feature>
<evidence type="ECO:0000256" key="1">
    <source>
        <dbReference type="ARBA" id="ARBA00010641"/>
    </source>
</evidence>
<reference evidence="10" key="1">
    <citation type="submission" date="2018-05" db="EMBL/GenBank/DDBJ databases">
        <title>Pseudarcicella sp. HME7025 Genome sequencing and assembly.</title>
        <authorList>
            <person name="Kim H."/>
            <person name="Kang H."/>
            <person name="Joh K."/>
        </authorList>
    </citation>
    <scope>NUCLEOTIDE SEQUENCE [LARGE SCALE GENOMIC DNA]</scope>
    <source>
        <strain evidence="10">HME7025</strain>
    </source>
</reference>